<name>A0A2Z4Y4W1_SUMC1</name>
<dbReference type="InterPro" id="IPR036621">
    <property type="entry name" value="Anticodon-bd_dom_sf"/>
</dbReference>
<dbReference type="Gene3D" id="3.30.930.10">
    <property type="entry name" value="Bira Bifunctional Protein, Domain 2"/>
    <property type="match status" value="1"/>
</dbReference>
<dbReference type="GO" id="GO:0005737">
    <property type="term" value="C:cytoplasm"/>
    <property type="evidence" value="ECO:0007669"/>
    <property type="project" value="UniProtKB-SubCell"/>
</dbReference>
<proteinExistence type="inferred from homology"/>
<dbReference type="SUPFAM" id="SSF52954">
    <property type="entry name" value="Class II aaRS ABD-related"/>
    <property type="match status" value="1"/>
</dbReference>
<organism evidence="8 9">
    <name type="scientific">Sumerlaea chitinivorans</name>
    <dbReference type="NCBI Taxonomy" id="2250252"/>
    <lineage>
        <taxon>Bacteria</taxon>
        <taxon>Candidatus Sumerlaeota</taxon>
        <taxon>Candidatus Sumerlaeia</taxon>
        <taxon>Candidatus Sumerlaeales</taxon>
        <taxon>Candidatus Sumerlaeaceae</taxon>
        <taxon>Candidatus Sumerlaea</taxon>
    </lineage>
</organism>
<dbReference type="HAMAP" id="MF_00127">
    <property type="entry name" value="His_tRNA_synth"/>
    <property type="match status" value="1"/>
</dbReference>
<keyword evidence="5" id="KW-0963">Cytoplasm</keyword>
<keyword evidence="5" id="KW-0436">Ligase</keyword>
<dbReference type="PROSITE" id="PS50862">
    <property type="entry name" value="AA_TRNA_LIGASE_II"/>
    <property type="match status" value="1"/>
</dbReference>
<reference evidence="8 9" key="1">
    <citation type="submission" date="2018-05" db="EMBL/GenBank/DDBJ databases">
        <title>A metagenomic window into the 2 km-deep terrestrial subsurface aquifer revealed taxonomically and functionally diverse microbial community comprising novel uncultured bacterial lineages.</title>
        <authorList>
            <person name="Kadnikov V.V."/>
            <person name="Mardanov A.V."/>
            <person name="Beletsky A.V."/>
            <person name="Banks D."/>
            <person name="Pimenov N.V."/>
            <person name="Frank Y.A."/>
            <person name="Karnachuk O.V."/>
            <person name="Ravin N.V."/>
        </authorList>
    </citation>
    <scope>NUCLEOTIDE SEQUENCE [LARGE SCALE GENOMIC DNA]</scope>
    <source>
        <strain evidence="8">BY</strain>
    </source>
</reference>
<comment type="subunit">
    <text evidence="5">Homodimer.</text>
</comment>
<dbReference type="SUPFAM" id="SSF55681">
    <property type="entry name" value="Class II aaRS and biotin synthetases"/>
    <property type="match status" value="1"/>
</dbReference>
<dbReference type="InterPro" id="IPR045864">
    <property type="entry name" value="aa-tRNA-synth_II/BPL/LPL"/>
</dbReference>
<feature type="domain" description="Aminoacyl-transfer RNA synthetases class-II family profile" evidence="7">
    <location>
        <begin position="1"/>
        <end position="338"/>
    </location>
</feature>
<protein>
    <recommendedName>
        <fullName evidence="5">Histidine--tRNA ligase</fullName>
        <ecNumber evidence="5">6.1.1.21</ecNumber>
    </recommendedName>
    <alternativeName>
        <fullName evidence="5">Histidyl-tRNA synthetase</fullName>
        <shortName evidence="5">HisRS</shortName>
    </alternativeName>
</protein>
<sequence>MGETEQVQRTIQAIRGTKDVLPAESRAYQWVEETARKLFEAYGYREIRTPILEPTELFVRSVGEASDIVVSKQMYTFTDPGDRSNTLRPEGTAGVARALIESGLLKETSQQKLYYIGPMFRYEKPQKGRLRQFTQIGIEFFGVAHPAADAEIITICDRFLRKLGFPQVTTRLNNIGCKECRRAYNERLREEIAKLGASAGEGEPQWCEQCLRRAELNPMRVFDCKLEDCQKLAAKLPKIADAVCDTCTRHAERLAGLLDSVGIHYELAPELVRGLDYYTRTVFEIVHGGLGAQNAVIGGGRYDDLIEELGGPPTPAVGMSIGVERLLLALEANEIEPPPPPEVEFYILALDEEALDVAFRLAEHARTNNVPVIFDCQPRSARAGLKAANKAGARVALIIGADEVQRQVVQWKNLESSEQVELELAEVERNLTEM</sequence>
<evidence type="ECO:0000313" key="8">
    <source>
        <dbReference type="EMBL" id="AXA36251.1"/>
    </source>
</evidence>
<dbReference type="EMBL" id="CP030759">
    <property type="protein sequence ID" value="AXA36251.1"/>
    <property type="molecule type" value="Genomic_DNA"/>
</dbReference>
<evidence type="ECO:0000259" key="7">
    <source>
        <dbReference type="PROSITE" id="PS50862"/>
    </source>
</evidence>
<comment type="subcellular location">
    <subcellularLocation>
        <location evidence="5">Cytoplasm</location>
    </subcellularLocation>
</comment>
<dbReference type="PANTHER" id="PTHR43707">
    <property type="entry name" value="HISTIDYL-TRNA SYNTHETASE"/>
    <property type="match status" value="1"/>
</dbReference>
<evidence type="ECO:0000256" key="6">
    <source>
        <dbReference type="PIRSR" id="PIRSR001549-1"/>
    </source>
</evidence>
<keyword evidence="5" id="KW-0648">Protein biosynthesis</keyword>
<feature type="binding site" evidence="6">
    <location>
        <position position="121"/>
    </location>
    <ligand>
        <name>L-histidine</name>
        <dbReference type="ChEBI" id="CHEBI:57595"/>
    </ligand>
</feature>
<accession>A0A2Z4Y4W1</accession>
<dbReference type="NCBIfam" id="TIGR00442">
    <property type="entry name" value="hisS"/>
    <property type="match status" value="1"/>
</dbReference>
<evidence type="ECO:0000256" key="5">
    <source>
        <dbReference type="HAMAP-Rule" id="MF_00127"/>
    </source>
</evidence>
<comment type="catalytic activity">
    <reaction evidence="4 5">
        <text>tRNA(His) + L-histidine + ATP = L-histidyl-tRNA(His) + AMP + diphosphate + H(+)</text>
        <dbReference type="Rhea" id="RHEA:17313"/>
        <dbReference type="Rhea" id="RHEA-COMP:9665"/>
        <dbReference type="Rhea" id="RHEA-COMP:9689"/>
        <dbReference type="ChEBI" id="CHEBI:15378"/>
        <dbReference type="ChEBI" id="CHEBI:30616"/>
        <dbReference type="ChEBI" id="CHEBI:33019"/>
        <dbReference type="ChEBI" id="CHEBI:57595"/>
        <dbReference type="ChEBI" id="CHEBI:78442"/>
        <dbReference type="ChEBI" id="CHEBI:78527"/>
        <dbReference type="ChEBI" id="CHEBI:456215"/>
        <dbReference type="EC" id="6.1.1.21"/>
    </reaction>
</comment>
<keyword evidence="2 5" id="KW-0547">Nucleotide-binding</keyword>
<feature type="binding site" evidence="6">
    <location>
        <position position="139"/>
    </location>
    <ligand>
        <name>L-histidine</name>
        <dbReference type="ChEBI" id="CHEBI:57595"/>
    </ligand>
</feature>
<dbReference type="PANTHER" id="PTHR43707:SF1">
    <property type="entry name" value="HISTIDINE--TRNA LIGASE, MITOCHONDRIAL-RELATED"/>
    <property type="match status" value="1"/>
</dbReference>
<feature type="binding site" evidence="6">
    <location>
        <position position="273"/>
    </location>
    <ligand>
        <name>L-histidine</name>
        <dbReference type="ChEBI" id="CHEBI:57595"/>
    </ligand>
</feature>
<dbReference type="CDD" id="cd00773">
    <property type="entry name" value="HisRS-like_core"/>
    <property type="match status" value="1"/>
</dbReference>
<evidence type="ECO:0000256" key="2">
    <source>
        <dbReference type="ARBA" id="ARBA00022741"/>
    </source>
</evidence>
<evidence type="ECO:0000256" key="1">
    <source>
        <dbReference type="ARBA" id="ARBA00008226"/>
    </source>
</evidence>
<keyword evidence="5" id="KW-0067">ATP-binding</keyword>
<dbReference type="InterPro" id="IPR004154">
    <property type="entry name" value="Anticodon-bd"/>
</dbReference>
<dbReference type="InterPro" id="IPR015807">
    <property type="entry name" value="His-tRNA-ligase"/>
</dbReference>
<dbReference type="InterPro" id="IPR006195">
    <property type="entry name" value="aa-tRNA-synth_II"/>
</dbReference>
<dbReference type="GO" id="GO:0006427">
    <property type="term" value="P:histidyl-tRNA aminoacylation"/>
    <property type="evidence" value="ECO:0007669"/>
    <property type="project" value="UniProtKB-UniRule"/>
</dbReference>
<dbReference type="EC" id="6.1.1.21" evidence="5"/>
<gene>
    <name evidence="5" type="primary">hisS</name>
    <name evidence="8" type="ORF">BRCON_1474</name>
</gene>
<keyword evidence="3 5" id="KW-0030">Aminoacyl-tRNA synthetase</keyword>
<feature type="binding site" evidence="6">
    <location>
        <begin position="90"/>
        <end position="92"/>
    </location>
    <ligand>
        <name>L-histidine</name>
        <dbReference type="ChEBI" id="CHEBI:57595"/>
    </ligand>
</feature>
<evidence type="ECO:0000313" key="9">
    <source>
        <dbReference type="Proteomes" id="UP000262583"/>
    </source>
</evidence>
<dbReference type="Proteomes" id="UP000262583">
    <property type="component" value="Chromosome"/>
</dbReference>
<dbReference type="Gene3D" id="3.40.50.800">
    <property type="entry name" value="Anticodon-binding domain"/>
    <property type="match status" value="1"/>
</dbReference>
<dbReference type="Pfam" id="PF03129">
    <property type="entry name" value="HGTP_anticodon"/>
    <property type="match status" value="1"/>
</dbReference>
<feature type="binding site" evidence="6">
    <location>
        <position position="135"/>
    </location>
    <ligand>
        <name>L-histidine</name>
        <dbReference type="ChEBI" id="CHEBI:57595"/>
    </ligand>
</feature>
<dbReference type="AlphaFoldDB" id="A0A2Z4Y4W1"/>
<dbReference type="GO" id="GO:0005524">
    <property type="term" value="F:ATP binding"/>
    <property type="evidence" value="ECO:0007669"/>
    <property type="project" value="UniProtKB-UniRule"/>
</dbReference>
<dbReference type="InterPro" id="IPR004516">
    <property type="entry name" value="HisRS/HisZ"/>
</dbReference>
<dbReference type="InterPro" id="IPR041715">
    <property type="entry name" value="HisRS-like_core"/>
</dbReference>
<dbReference type="GO" id="GO:0004821">
    <property type="term" value="F:histidine-tRNA ligase activity"/>
    <property type="evidence" value="ECO:0007669"/>
    <property type="project" value="UniProtKB-UniRule"/>
</dbReference>
<feature type="binding site" evidence="6">
    <location>
        <begin position="277"/>
        <end position="278"/>
    </location>
    <ligand>
        <name>L-histidine</name>
        <dbReference type="ChEBI" id="CHEBI:57595"/>
    </ligand>
</feature>
<evidence type="ECO:0000256" key="4">
    <source>
        <dbReference type="ARBA" id="ARBA00047639"/>
    </source>
</evidence>
<comment type="similarity">
    <text evidence="1 5">Belongs to the class-II aminoacyl-tRNA synthetase family.</text>
</comment>
<dbReference type="Pfam" id="PF13393">
    <property type="entry name" value="tRNA-synt_His"/>
    <property type="match status" value="1"/>
</dbReference>
<dbReference type="PIRSF" id="PIRSF001549">
    <property type="entry name" value="His-tRNA_synth"/>
    <property type="match status" value="1"/>
</dbReference>
<dbReference type="KEGG" id="schv:BRCON_1474"/>
<evidence type="ECO:0000256" key="3">
    <source>
        <dbReference type="ARBA" id="ARBA00023146"/>
    </source>
</evidence>